<proteinExistence type="predicted"/>
<sequence length="109" mass="13017">MEKYFNNNREIKKEIENILGRKANSYEFQVKCYSYLDGNGMTTDLEINMFKDGEYIEAITVASIEEDENNDFWNTVQIHRKNLKKLKIKLYKYLDKHFINVIAAEDYVC</sequence>
<name>A0A942WX39_VEIPA</name>
<dbReference type="AlphaFoldDB" id="A0A942WX39"/>
<protein>
    <submittedName>
        <fullName evidence="1">Uncharacterized protein</fullName>
    </submittedName>
</protein>
<organism evidence="1 2">
    <name type="scientific">Veillonella parvula</name>
    <name type="common">Staphylococcus parvulus</name>
    <dbReference type="NCBI Taxonomy" id="29466"/>
    <lineage>
        <taxon>Bacteria</taxon>
        <taxon>Bacillati</taxon>
        <taxon>Bacillota</taxon>
        <taxon>Negativicutes</taxon>
        <taxon>Veillonellales</taxon>
        <taxon>Veillonellaceae</taxon>
        <taxon>Veillonella</taxon>
    </lineage>
</organism>
<dbReference type="RefSeq" id="WP_278468134.1">
    <property type="nucleotide sequence ID" value="NZ_JAGZMU010000005.1"/>
</dbReference>
<evidence type="ECO:0000313" key="2">
    <source>
        <dbReference type="Proteomes" id="UP000778864"/>
    </source>
</evidence>
<evidence type="ECO:0000313" key="1">
    <source>
        <dbReference type="EMBL" id="MBS4893810.1"/>
    </source>
</evidence>
<accession>A0A942WX39</accession>
<comment type="caution">
    <text evidence="1">The sequence shown here is derived from an EMBL/GenBank/DDBJ whole genome shotgun (WGS) entry which is preliminary data.</text>
</comment>
<dbReference type="Proteomes" id="UP000778864">
    <property type="component" value="Unassembled WGS sequence"/>
</dbReference>
<gene>
    <name evidence="1" type="ORF">KHZ90_08545</name>
</gene>
<dbReference type="EMBL" id="JAGZMU010000005">
    <property type="protein sequence ID" value="MBS4893810.1"/>
    <property type="molecule type" value="Genomic_DNA"/>
</dbReference>
<reference evidence="1" key="1">
    <citation type="submission" date="2021-02" db="EMBL/GenBank/DDBJ databases">
        <title>Infant gut strain persistence is associated with maternal origin, phylogeny, and functional potential including surface adhesion and iron acquisition.</title>
        <authorList>
            <person name="Lou Y.C."/>
        </authorList>
    </citation>
    <scope>NUCLEOTIDE SEQUENCE</scope>
    <source>
        <strain evidence="1">L3_108_031G1_dasL3_108_031G1_concoct_20</strain>
    </source>
</reference>